<dbReference type="GO" id="GO:0016817">
    <property type="term" value="F:hydrolase activity, acting on acid anhydrides"/>
    <property type="evidence" value="ECO:0007669"/>
    <property type="project" value="InterPro"/>
</dbReference>
<organism evidence="2">
    <name type="scientific">Bradyrhizobium sp. LLZ17</name>
    <dbReference type="NCBI Taxonomy" id="3239388"/>
    <lineage>
        <taxon>Bacteria</taxon>
        <taxon>Pseudomonadati</taxon>
        <taxon>Pseudomonadota</taxon>
        <taxon>Alphaproteobacteria</taxon>
        <taxon>Hyphomicrobiales</taxon>
        <taxon>Nitrobacteraceae</taxon>
        <taxon>Bradyrhizobium</taxon>
    </lineage>
</organism>
<accession>A0AB39XK41</accession>
<dbReference type="AlphaFoldDB" id="A0AB39XK41"/>
<reference evidence="2" key="1">
    <citation type="submission" date="2024-08" db="EMBL/GenBank/DDBJ databases">
        <authorList>
            <person name="Chaddad Z."/>
            <person name="Lamrabet M."/>
            <person name="Bouhnik O."/>
            <person name="Alami S."/>
            <person name="Wipf D."/>
            <person name="Courty P.E."/>
            <person name="Missbah El Idrissi M."/>
        </authorList>
    </citation>
    <scope>NUCLEOTIDE SEQUENCE</scope>
    <source>
        <strain evidence="2">LLZ17</strain>
    </source>
</reference>
<sequence>MNNAGWINLHCHVKNTDPAKNGGKDFVVGWPYKTADELLGMAAWVHGTRKFFDSWFCTSQQSECAVSPKGKNKAKRLASNATWLKAIWIDVDVKAKPADWDAKNPGKPWTHYETVAEAWAAVGVFRAAVGLPMPSAVVHSGSGMHLYWVSTTPLSPQDWRPYAEGLKGLLLREGVKCDAGLTTDPARLLRVPGTLNHKYEPPREVKLIHLGRMYDFATALAVLPNAASGTATAPSHSLVPAGEAEGKAGRWFAELAADKQSEVVRHAARHIARNSKLFELTANGGSYDTYLKVALALARSGVEDAKDIFVEVASTAKGADSEDSLRQFFDGCRSAEPRQDGVTIGTLLHLATESGADFAPWKQVADACDTKIAVYVPGNEGECRNRLDAVVANDPNTFTLGDPTGPLVILRKPERDALPSGTQWDGDLPATTLATSADINERAERLIWKQRTGGRGEGLLTHTHPPRGFVGDYLAQMRGRYGARPLRGIVRVPRIDENGDVHSLQGYDPVTGLFHDRVPSLAISPAPTRDQVKRAADALLLAFSQYRFDDAAEGKALLLAAIFTVLERPFLPVAPMFVVRSSMPATGKGKLARALVLLGFDTAPVVVTWGGSGEEFEKRLTAILLQAPAALMIDNANGMQIKGDLLESVITEGRAGIRPLGYSDFVKLRNRSFITLTGNNPIITGDMARRAIPLDILPRSADPEQDRYKFDPVKFIQRHRIALLGAAFTIMRAFRLEGMPSQGLPAVGSFDEWATRVRDLVYWLTNYDVSVVFRQNKAEDPRRQADAALLAALHQHFGATPFKAAEATAVHKKVEDARRSTASIQLTASEQALHDALDDALGSKGVNPKLFGYCARRLKGAHNGGFILEVEHDPATNSNLITILPDVVAVAPGSPGRSGSFKP</sequence>
<dbReference type="InterPro" id="IPR014819">
    <property type="entry name" value="PriCT_2"/>
</dbReference>
<name>A0AB39XK41_9BRAD</name>
<dbReference type="RefSeq" id="WP_369721166.1">
    <property type="nucleotide sequence ID" value="NZ_CP165734.1"/>
</dbReference>
<evidence type="ECO:0000259" key="1">
    <source>
        <dbReference type="Pfam" id="PF08707"/>
    </source>
</evidence>
<gene>
    <name evidence="2" type="ORF">AB8Z38_29480</name>
</gene>
<dbReference type="Pfam" id="PF08707">
    <property type="entry name" value="PriCT_2"/>
    <property type="match status" value="1"/>
</dbReference>
<proteinExistence type="predicted"/>
<evidence type="ECO:0000313" key="2">
    <source>
        <dbReference type="EMBL" id="XDV56722.1"/>
    </source>
</evidence>
<feature type="domain" description="Primase C-terminal 2" evidence="1">
    <location>
        <begin position="281"/>
        <end position="351"/>
    </location>
</feature>
<protein>
    <submittedName>
        <fullName evidence="2">PriCT-2 domain-containing protein</fullName>
    </submittedName>
</protein>
<dbReference type="EMBL" id="CP165734">
    <property type="protein sequence ID" value="XDV56722.1"/>
    <property type="molecule type" value="Genomic_DNA"/>
</dbReference>